<keyword evidence="2" id="KW-1185">Reference proteome</keyword>
<protein>
    <submittedName>
        <fullName evidence="1">UCH-domain-containing protein</fullName>
    </submittedName>
</protein>
<accession>A0ACB6Z8L6</accession>
<organism evidence="1 2">
    <name type="scientific">Thelephora ganbajun</name>
    <name type="common">Ganba fungus</name>
    <dbReference type="NCBI Taxonomy" id="370292"/>
    <lineage>
        <taxon>Eukaryota</taxon>
        <taxon>Fungi</taxon>
        <taxon>Dikarya</taxon>
        <taxon>Basidiomycota</taxon>
        <taxon>Agaricomycotina</taxon>
        <taxon>Agaricomycetes</taxon>
        <taxon>Thelephorales</taxon>
        <taxon>Thelephoraceae</taxon>
        <taxon>Thelephora</taxon>
    </lineage>
</organism>
<reference evidence="1" key="2">
    <citation type="journal article" date="2020" name="Nat. Commun.">
        <title>Large-scale genome sequencing of mycorrhizal fungi provides insights into the early evolution of symbiotic traits.</title>
        <authorList>
            <person name="Miyauchi S."/>
            <person name="Kiss E."/>
            <person name="Kuo A."/>
            <person name="Drula E."/>
            <person name="Kohler A."/>
            <person name="Sanchez-Garcia M."/>
            <person name="Morin E."/>
            <person name="Andreopoulos B."/>
            <person name="Barry K.W."/>
            <person name="Bonito G."/>
            <person name="Buee M."/>
            <person name="Carver A."/>
            <person name="Chen C."/>
            <person name="Cichocki N."/>
            <person name="Clum A."/>
            <person name="Culley D."/>
            <person name="Crous P.W."/>
            <person name="Fauchery L."/>
            <person name="Girlanda M."/>
            <person name="Hayes R.D."/>
            <person name="Keri Z."/>
            <person name="LaButti K."/>
            <person name="Lipzen A."/>
            <person name="Lombard V."/>
            <person name="Magnuson J."/>
            <person name="Maillard F."/>
            <person name="Murat C."/>
            <person name="Nolan M."/>
            <person name="Ohm R.A."/>
            <person name="Pangilinan J."/>
            <person name="Pereira M.F."/>
            <person name="Perotto S."/>
            <person name="Peter M."/>
            <person name="Pfister S."/>
            <person name="Riley R."/>
            <person name="Sitrit Y."/>
            <person name="Stielow J.B."/>
            <person name="Szollosi G."/>
            <person name="Zifcakova L."/>
            <person name="Stursova M."/>
            <person name="Spatafora J.W."/>
            <person name="Tedersoo L."/>
            <person name="Vaario L.M."/>
            <person name="Yamada A."/>
            <person name="Yan M."/>
            <person name="Wang P."/>
            <person name="Xu J."/>
            <person name="Bruns T."/>
            <person name="Baldrian P."/>
            <person name="Vilgalys R."/>
            <person name="Dunand C."/>
            <person name="Henrissat B."/>
            <person name="Grigoriev I.V."/>
            <person name="Hibbett D."/>
            <person name="Nagy L.G."/>
            <person name="Martin F.M."/>
        </authorList>
    </citation>
    <scope>NUCLEOTIDE SEQUENCE</scope>
    <source>
        <strain evidence="1">P2</strain>
    </source>
</reference>
<reference evidence="1" key="1">
    <citation type="submission" date="2019-10" db="EMBL/GenBank/DDBJ databases">
        <authorList>
            <consortium name="DOE Joint Genome Institute"/>
            <person name="Kuo A."/>
            <person name="Miyauchi S."/>
            <person name="Kiss E."/>
            <person name="Drula E."/>
            <person name="Kohler A."/>
            <person name="Sanchez-Garcia M."/>
            <person name="Andreopoulos B."/>
            <person name="Barry K.W."/>
            <person name="Bonito G."/>
            <person name="Buee M."/>
            <person name="Carver A."/>
            <person name="Chen C."/>
            <person name="Cichocki N."/>
            <person name="Clum A."/>
            <person name="Culley D."/>
            <person name="Crous P.W."/>
            <person name="Fauchery L."/>
            <person name="Girlanda M."/>
            <person name="Hayes R."/>
            <person name="Keri Z."/>
            <person name="Labutti K."/>
            <person name="Lipzen A."/>
            <person name="Lombard V."/>
            <person name="Magnuson J."/>
            <person name="Maillard F."/>
            <person name="Morin E."/>
            <person name="Murat C."/>
            <person name="Nolan M."/>
            <person name="Ohm R."/>
            <person name="Pangilinan J."/>
            <person name="Pereira M."/>
            <person name="Perotto S."/>
            <person name="Peter M."/>
            <person name="Riley R."/>
            <person name="Sitrit Y."/>
            <person name="Stielow B."/>
            <person name="Szollosi G."/>
            <person name="Zifcakova L."/>
            <person name="Stursova M."/>
            <person name="Spatafora J.W."/>
            <person name="Tedersoo L."/>
            <person name="Vaario L.-M."/>
            <person name="Yamada A."/>
            <person name="Yan M."/>
            <person name="Wang P."/>
            <person name="Xu J."/>
            <person name="Bruns T."/>
            <person name="Baldrian P."/>
            <person name="Vilgalys R."/>
            <person name="Henrissat B."/>
            <person name="Grigoriev I.V."/>
            <person name="Hibbett D."/>
            <person name="Nagy L.G."/>
            <person name="Martin F.M."/>
        </authorList>
    </citation>
    <scope>NUCLEOTIDE SEQUENCE</scope>
    <source>
        <strain evidence="1">P2</strain>
    </source>
</reference>
<evidence type="ECO:0000313" key="1">
    <source>
        <dbReference type="EMBL" id="KAF9645869.1"/>
    </source>
</evidence>
<name>A0ACB6Z8L6_THEGA</name>
<dbReference type="Proteomes" id="UP000886501">
    <property type="component" value="Unassembled WGS sequence"/>
</dbReference>
<gene>
    <name evidence="1" type="ORF">BDM02DRAFT_3119553</name>
</gene>
<proteinExistence type="predicted"/>
<sequence length="1284" mass="143858">MSLPLPPTTTNDAVNDIQAGSRKRQRSLSMESDSSSPKRSASEDPTQDSQKDISDKSARPSNLPSEPTPVVEDSPMNDGPISSQDVPMSPSSLLLVDPSTIEPIITRPLQIGETWYIVHKRWIDRWRKAFSGQEDKEEGYITEATLGPPDKENHNLLDERNNLRKDVTGETVDFVPGEVWDRFVSRYGTVNQALPRKVIARGIIQQPTIEMHPLVLKVVRVADPSSPTTGPFVHRITISAAATVKELYKAIHALFNVPETPFRIWSINDVLEDAPYEVSKLKQEDPNPKLWTETDDLLEHEYVGNGDSFAVEFQKDGQWPSNTVPQNHAPAPLFGTGNDFFGKVQARSLGSKTDDAKPATATSSKISLWKSSTPTSSKRAPEPGTLGLGNMGNTCFMNSALQCLAHTKELCQYFVSGVFEGELNPDNPLGMQGAIAEAFGALLRRIWSDSSTTTSYSPREFKQALQRFAPQFIGYQQHDSQELVAFLLDGLHEDLNRILKKPYVEKPDWEGGGDEELVKLANISWEGYLKRNDSVIVDLFQGQYKSTLVCPECAKVSITFDPFMYLTLPLPVNKKWTGSIYYMPWTTNEPILKIPVELPRDASFKELRKLLGRWMEVPPDNLLTVEVFNSRFYKGLDDHILVSETAENDILVCYQLPCHAQQARSYKRDQDDPYIVPLYRTDAAPSIKLTYGRGSPSYFGYPLIAVIDQETAKSRDAIYTAVIERLERGATSPRDLYTWEGTPLADSTIEQVSITLDGTSPISSVTEIKPNGEVVMVQETPEEGDITDEKSMVVEEVQPTPEEIDVEPKKLGPKADIFVLQLQNNSNPFAPGFGPSGRYESWAKRGQDATADEEDGSLLREGDTFVCEFDEHMKGYFFSDLPHSESLLWKRSQQFTHTEYLEARKGEAEKINKGITLQDCLEEFTREEKLGEDDLWYCPRCKKHQQATKRFDLWKLPEILVVHLKRFSNSRILRDKIDTFVNFPIEGLDLETMVGEREVAMRLQGQGFDISSLGLREVDEPLVYDLYAVDEHLGGLGGGHYRAYASNHITEKWYHFDDSFVTESTAEQAVNSNAYLLFYRRRTIRPLGGKTYEKIASSAIQTNGVWAGPGPEIKSIVPKYATVHPASPEQTERQGGLFDHITSFNDLAGPQPWGADSPRSSPPPLEEQPAVELMSMGYMDFPDPNQINDDSMIYHSNPHTPPSDGGYKEGTMTQESVDRWARSLTAKFTEDSSDSVRPSPPSSSNGDDVNPFQLPEEDGLELISVEIDEVSMGSTHTTLNDIDL</sequence>
<dbReference type="EMBL" id="MU118075">
    <property type="protein sequence ID" value="KAF9645869.1"/>
    <property type="molecule type" value="Genomic_DNA"/>
</dbReference>
<comment type="caution">
    <text evidence="1">The sequence shown here is derived from an EMBL/GenBank/DDBJ whole genome shotgun (WGS) entry which is preliminary data.</text>
</comment>
<evidence type="ECO:0000313" key="2">
    <source>
        <dbReference type="Proteomes" id="UP000886501"/>
    </source>
</evidence>